<evidence type="ECO:0000313" key="3">
    <source>
        <dbReference type="EMBL" id="VAW36591.1"/>
    </source>
</evidence>
<name>A0A3B0V0L9_9ZZZZ</name>
<dbReference type="SUPFAM" id="SSF48695">
    <property type="entry name" value="Multiheme cytochromes"/>
    <property type="match status" value="2"/>
</dbReference>
<proteinExistence type="predicted"/>
<dbReference type="AlphaFoldDB" id="A0A3B0V0L9"/>
<protein>
    <submittedName>
        <fullName evidence="3">Cytochrome C553 (Soluble cytochrome f)</fullName>
    </submittedName>
</protein>
<dbReference type="InterPro" id="IPR010177">
    <property type="entry name" value="Paired_CXXCH_1"/>
</dbReference>
<feature type="region of interest" description="Disordered" evidence="1">
    <location>
        <begin position="221"/>
        <end position="248"/>
    </location>
</feature>
<organism evidence="3">
    <name type="scientific">hydrothermal vent metagenome</name>
    <dbReference type="NCBI Taxonomy" id="652676"/>
    <lineage>
        <taxon>unclassified sequences</taxon>
        <taxon>metagenomes</taxon>
        <taxon>ecological metagenomes</taxon>
    </lineage>
</organism>
<feature type="domain" description="Doubled CXXCH motif" evidence="2">
    <location>
        <begin position="349"/>
        <end position="393"/>
    </location>
</feature>
<reference evidence="3" key="1">
    <citation type="submission" date="2018-06" db="EMBL/GenBank/DDBJ databases">
        <authorList>
            <person name="Zhirakovskaya E."/>
        </authorList>
    </citation>
    <scope>NUCLEOTIDE SEQUENCE</scope>
</reference>
<dbReference type="EMBL" id="UOEY01000025">
    <property type="protein sequence ID" value="VAW36591.1"/>
    <property type="molecule type" value="Genomic_DNA"/>
</dbReference>
<feature type="compositionally biased region" description="Basic and acidic residues" evidence="1">
    <location>
        <begin position="230"/>
        <end position="248"/>
    </location>
</feature>
<accession>A0A3B0V0L9</accession>
<gene>
    <name evidence="3" type="ORF">MNBD_DELTA04-1094</name>
</gene>
<evidence type="ECO:0000256" key="1">
    <source>
        <dbReference type="SAM" id="MobiDB-lite"/>
    </source>
</evidence>
<sequence>MRLEKIKKGYLVAAAALGVGAMICLPRFASASAQGPCSDCHTMHNSQNGQPMTYNNSTTPNDTLLRGNCLQCHTGTNDGTNTRPYVYSGTTDPVYGLSGNTLAGGNFYWCVNGGGTDGGGDPVVAGGGHNVDMLGVGAGPLTSPPGDSDATSWSTRVADEGLAAGSYLTCAGTAGCHGDRTKTNNFSAVHGAHHTDDSGGITGATVGLSYRFLLGVTGTEEDDAPGAGSHRWEYQPDSTHHNEYKGADRSADSVVDTTTISSLCAQCHGAFHNSAGTYTGTQGIQGSGATMASPWIRHPTDYDMNNKASGTEYSFYTTYDPMVPVGHSTLEGVTNDSVAYGNANGAIVMCISCHRAHGSPYADLLRWDYSLIKVGTTGAGKGTGCFTCHTTKDGI</sequence>
<dbReference type="Pfam" id="PF09699">
    <property type="entry name" value="Paired_CXXCH_1"/>
    <property type="match status" value="1"/>
</dbReference>
<dbReference type="InterPro" id="IPR036280">
    <property type="entry name" value="Multihaem_cyt_sf"/>
</dbReference>
<evidence type="ECO:0000259" key="2">
    <source>
        <dbReference type="Pfam" id="PF09699"/>
    </source>
</evidence>